<protein>
    <recommendedName>
        <fullName evidence="3 9">Beta-lactamase</fullName>
        <ecNumber evidence="3 9">3.5.2.6</ecNumber>
    </recommendedName>
</protein>
<keyword evidence="9" id="KW-0964">Secreted</keyword>
<organism evidence="10 11">
    <name type="scientific">Helicobacter pylori 83</name>
    <dbReference type="NCBI Taxonomy" id="585538"/>
    <lineage>
        <taxon>Bacteria</taxon>
        <taxon>Pseudomonadati</taxon>
        <taxon>Campylobacterota</taxon>
        <taxon>Epsilonproteobacteria</taxon>
        <taxon>Campylobacterales</taxon>
        <taxon>Helicobacteraceae</taxon>
        <taxon>Helicobacter</taxon>
    </lineage>
</organism>
<dbReference type="PANTHER" id="PTHR13891:SF1">
    <property type="entry name" value="CYTOCHROME C OXIDASE ASSEMBLY FACTOR 7"/>
    <property type="match status" value="1"/>
</dbReference>
<gene>
    <name evidence="10" type="ORF">HMPREF0462_0393</name>
</gene>
<dbReference type="KEGG" id="hpx:HMPREF0462_0393"/>
<comment type="subcellular location">
    <subcellularLocation>
        <location evidence="9">Secreted</location>
    </subcellularLocation>
</comment>
<keyword evidence="5 9" id="KW-0378">Hydrolase</keyword>
<dbReference type="InterPro" id="IPR011990">
    <property type="entry name" value="TPR-like_helical_dom_sf"/>
</dbReference>
<dbReference type="EMBL" id="CP002605">
    <property type="protein sequence ID" value="AEE69998.1"/>
    <property type="molecule type" value="Genomic_DNA"/>
</dbReference>
<reference evidence="10 11" key="1">
    <citation type="submission" date="2011-03" db="EMBL/GenBank/DDBJ databases">
        <authorList>
            <person name="Muzny D."/>
            <person name="Qin X."/>
            <person name="Deng J."/>
            <person name="Jiang H."/>
            <person name="Liu Y."/>
            <person name="Qu J."/>
            <person name="Song X.-Z."/>
            <person name="Zhang L."/>
            <person name="Thornton R."/>
            <person name="Coyle M."/>
            <person name="Francisco L."/>
            <person name="Jackson L."/>
            <person name="Javaid M."/>
            <person name="Korchina V."/>
            <person name="Kovar C."/>
            <person name="Mata R."/>
            <person name="Mathew T."/>
            <person name="Ngo R."/>
            <person name="Nguyen L."/>
            <person name="Nguyen N."/>
            <person name="Okwuonu G."/>
            <person name="Ongeri F."/>
            <person name="Pham C."/>
            <person name="Simmons D."/>
            <person name="Wilczek-Boney K."/>
            <person name="Hale W."/>
            <person name="Jakkamsetti A."/>
            <person name="Pham P."/>
            <person name="Ruth R."/>
            <person name="San Lucas F."/>
            <person name="Warren J."/>
            <person name="Zhang J."/>
            <person name="Zhao Z."/>
            <person name="Zhou C."/>
            <person name="Zhu D."/>
            <person name="Lee S."/>
            <person name="Bess C."/>
            <person name="Blankenburg K."/>
            <person name="Forbes L."/>
            <person name="Fu Q."/>
            <person name="Gubbala S."/>
            <person name="Hirani K."/>
            <person name="Jayaseelan J.C."/>
            <person name="Lara F."/>
            <person name="Munidasa M."/>
            <person name="Palculict T."/>
            <person name="Patil S."/>
            <person name="Pu L.-L."/>
            <person name="Saada N."/>
            <person name="Tang L."/>
            <person name="Weissenberger G."/>
            <person name="Zhu Y."/>
            <person name="Hemphill L."/>
            <person name="Shang Y."/>
            <person name="Youmans B."/>
            <person name="Ayvaz T."/>
            <person name="Ross M."/>
            <person name="Santibanez J."/>
            <person name="Aqrawi P."/>
            <person name="Gross S."/>
            <person name="Joshi V."/>
            <person name="Fowler G."/>
            <person name="Nazareth L."/>
            <person name="Reid J."/>
            <person name="Worley K."/>
            <person name="Petrosino J."/>
            <person name="Highlander S."/>
            <person name="Gibbs R."/>
            <person name="Gibbs R."/>
        </authorList>
    </citation>
    <scope>NUCLEOTIDE SEQUENCE [LARGE SCALE GENOMIC DNA]</scope>
    <source>
        <strain evidence="10 11">83</strain>
    </source>
</reference>
<evidence type="ECO:0000256" key="4">
    <source>
        <dbReference type="ARBA" id="ARBA00022737"/>
    </source>
</evidence>
<keyword evidence="6" id="KW-0802">TPR repeat</keyword>
<accession>F4D4S3</accession>
<evidence type="ECO:0000256" key="7">
    <source>
        <dbReference type="ARBA" id="ARBA00023157"/>
    </source>
</evidence>
<evidence type="ECO:0000256" key="5">
    <source>
        <dbReference type="ARBA" id="ARBA00022801"/>
    </source>
</evidence>
<sequence>MAEPNPEELVDLGLKSMRLGNVSGKVEDFIRGRKYIEKACELNDGRGCYLLGEFHKSGGGTVKKDLKKAIQYYVKACELNEMFGCLSLVSNSQINKQKLFQYLSKACELNSGNGCRFLGDFYENGKYVKKDLRKAAQYYSKACKLGEQEVCEALKEK</sequence>
<dbReference type="PANTHER" id="PTHR13891">
    <property type="entry name" value="CYTOCHROME C OXIDASE ASSEMBLY FACTOR 7"/>
    <property type="match status" value="1"/>
</dbReference>
<keyword evidence="4" id="KW-0677">Repeat</keyword>
<evidence type="ECO:0000256" key="9">
    <source>
        <dbReference type="RuleBase" id="RU366075"/>
    </source>
</evidence>
<dbReference type="GO" id="GO:0008800">
    <property type="term" value="F:beta-lactamase activity"/>
    <property type="evidence" value="ECO:0007669"/>
    <property type="project" value="UniProtKB-UniRule"/>
</dbReference>
<comment type="catalytic activity">
    <reaction evidence="1 9">
        <text>a beta-lactam + H2O = a substituted beta-amino acid</text>
        <dbReference type="Rhea" id="RHEA:20401"/>
        <dbReference type="ChEBI" id="CHEBI:15377"/>
        <dbReference type="ChEBI" id="CHEBI:35627"/>
        <dbReference type="ChEBI" id="CHEBI:140347"/>
        <dbReference type="EC" id="3.5.2.6"/>
    </reaction>
</comment>
<proteinExistence type="inferred from homology"/>
<evidence type="ECO:0000256" key="6">
    <source>
        <dbReference type="ARBA" id="ARBA00022803"/>
    </source>
</evidence>
<evidence type="ECO:0000313" key="10">
    <source>
        <dbReference type="EMBL" id="AEE69998.1"/>
    </source>
</evidence>
<evidence type="ECO:0000313" key="11">
    <source>
        <dbReference type="Proteomes" id="UP000008459"/>
    </source>
</evidence>
<comment type="similarity">
    <text evidence="2 9">Belongs to the hcp beta-lactamase family.</text>
</comment>
<dbReference type="AlphaFoldDB" id="F4D4S3"/>
<dbReference type="GO" id="GO:0046677">
    <property type="term" value="P:response to antibiotic"/>
    <property type="evidence" value="ECO:0007669"/>
    <property type="project" value="UniProtKB-KW"/>
</dbReference>
<evidence type="ECO:0000256" key="2">
    <source>
        <dbReference type="ARBA" id="ARBA00008486"/>
    </source>
</evidence>
<dbReference type="GO" id="GO:0005576">
    <property type="term" value="C:extracellular region"/>
    <property type="evidence" value="ECO:0007669"/>
    <property type="project" value="UniProtKB-SubCell"/>
</dbReference>
<dbReference type="SMART" id="SM00671">
    <property type="entry name" value="SEL1"/>
    <property type="match status" value="2"/>
</dbReference>
<dbReference type="RefSeq" id="WP_014536432.1">
    <property type="nucleotide sequence ID" value="NC_017375.1"/>
</dbReference>
<dbReference type="PATRIC" id="fig|585538.3.peg.404"/>
<dbReference type="Proteomes" id="UP000008459">
    <property type="component" value="Chromosome"/>
</dbReference>
<dbReference type="EC" id="3.5.2.6" evidence="3 9"/>
<comment type="function">
    <text evidence="9">Hydrolyzes 6-aminopenicillinic acid and 7-aminocephalosporanic acid (ACA) derivatives.</text>
</comment>
<keyword evidence="8" id="KW-0046">Antibiotic resistance</keyword>
<keyword evidence="7" id="KW-1015">Disulfide bond</keyword>
<dbReference type="InterPro" id="IPR040239">
    <property type="entry name" value="HcpB-like"/>
</dbReference>
<evidence type="ECO:0000256" key="8">
    <source>
        <dbReference type="ARBA" id="ARBA00023251"/>
    </source>
</evidence>
<evidence type="ECO:0000256" key="3">
    <source>
        <dbReference type="ARBA" id="ARBA00012865"/>
    </source>
</evidence>
<dbReference type="Gene3D" id="1.25.40.10">
    <property type="entry name" value="Tetratricopeptide repeat domain"/>
    <property type="match status" value="1"/>
</dbReference>
<dbReference type="HOGENOM" id="CLU_000288_36_7_7"/>
<dbReference type="Pfam" id="PF08238">
    <property type="entry name" value="Sel1"/>
    <property type="match status" value="4"/>
</dbReference>
<dbReference type="InterPro" id="IPR006597">
    <property type="entry name" value="Sel1-like"/>
</dbReference>
<dbReference type="SUPFAM" id="SSF81901">
    <property type="entry name" value="HCP-like"/>
    <property type="match status" value="1"/>
</dbReference>
<name>F4D4S3_HELPX</name>
<evidence type="ECO:0000256" key="1">
    <source>
        <dbReference type="ARBA" id="ARBA00001526"/>
    </source>
</evidence>